<protein>
    <submittedName>
        <fullName evidence="1">Uncharacterized protein</fullName>
    </submittedName>
</protein>
<dbReference type="EMBL" id="GDID01001299">
    <property type="protein sequence ID" value="JAP95307.1"/>
    <property type="molecule type" value="Transcribed_RNA"/>
</dbReference>
<sequence length="199" mass="23917">QIAISEDKIQDDVDFIELQNECIDVINRQFSDFQQQALPIIQENYMQRNAQFIHCVEYLDGFKKKIHNGKKKVAQQFDQFKKDVQLEIQQQGKQMSDQYNILYIQQQENEKIIIKRKSEVYEKLKECKTKLNEYFDVIEKEQEEITFKSQKTNLNKVKMFSILLEDNTEFEKIKSALFSVESMLKQYSIRHDAIWKLLE</sequence>
<feature type="non-terminal residue" evidence="1">
    <location>
        <position position="1"/>
    </location>
</feature>
<evidence type="ECO:0000313" key="1">
    <source>
        <dbReference type="EMBL" id="JAP95307.1"/>
    </source>
</evidence>
<reference evidence="1" key="1">
    <citation type="submission" date="2015-07" db="EMBL/GenBank/DDBJ databases">
        <title>Adaptation to a free-living lifestyle via gene acquisitions in the diplomonad Trepomonas sp. PC1.</title>
        <authorList>
            <person name="Xu F."/>
            <person name="Jerlstrom-Hultqvist J."/>
            <person name="Kolisko M."/>
            <person name="Simpson A.G.B."/>
            <person name="Roger A.J."/>
            <person name="Svard S.G."/>
            <person name="Andersson J.O."/>
        </authorList>
    </citation>
    <scope>NUCLEOTIDE SEQUENCE</scope>
    <source>
        <strain evidence="1">PC1</strain>
    </source>
</reference>
<proteinExistence type="predicted"/>
<accession>A0A146KFR5</accession>
<dbReference type="AlphaFoldDB" id="A0A146KFR5"/>
<gene>
    <name evidence="1" type="ORF">TPC1_11750</name>
</gene>
<organism evidence="1">
    <name type="scientific">Trepomonas sp. PC1</name>
    <dbReference type="NCBI Taxonomy" id="1076344"/>
    <lineage>
        <taxon>Eukaryota</taxon>
        <taxon>Metamonada</taxon>
        <taxon>Diplomonadida</taxon>
        <taxon>Hexamitidae</taxon>
        <taxon>Hexamitinae</taxon>
        <taxon>Trepomonas</taxon>
    </lineage>
</organism>
<name>A0A146KFR5_9EUKA</name>